<dbReference type="PANTHER" id="PTHR36142">
    <property type="entry name" value="METALLO-HYDROLASE/OXIDOREDUCTASE SUPERFAMILY PROTEIN"/>
    <property type="match status" value="1"/>
</dbReference>
<dbReference type="EMBL" id="BX569695">
    <property type="protein sequence ID" value="CAE08917.1"/>
    <property type="molecule type" value="Genomic_DNA"/>
</dbReference>
<keyword evidence="2" id="KW-1185">Reference proteome</keyword>
<dbReference type="Pfam" id="PF13483">
    <property type="entry name" value="Lactamase_B_3"/>
    <property type="match status" value="1"/>
</dbReference>
<organism evidence="1 2">
    <name type="scientific">Parasynechococcus marenigrum (strain WH8102)</name>
    <dbReference type="NCBI Taxonomy" id="84588"/>
    <lineage>
        <taxon>Bacteria</taxon>
        <taxon>Bacillati</taxon>
        <taxon>Cyanobacteriota</taxon>
        <taxon>Cyanophyceae</taxon>
        <taxon>Synechococcales</taxon>
        <taxon>Prochlorococcaceae</taxon>
        <taxon>Parasynechococcus</taxon>
        <taxon>Parasynechococcus marenigrum</taxon>
    </lineage>
</organism>
<gene>
    <name evidence="1" type="ordered locus">SYNW2402</name>
</gene>
<evidence type="ECO:0000313" key="1">
    <source>
        <dbReference type="EMBL" id="CAE08917.1"/>
    </source>
</evidence>
<dbReference type="InterPro" id="IPR036866">
    <property type="entry name" value="RibonucZ/Hydroxyglut_hydro"/>
</dbReference>
<evidence type="ECO:0000313" key="2">
    <source>
        <dbReference type="Proteomes" id="UP000001422"/>
    </source>
</evidence>
<dbReference type="RefSeq" id="WP_011129255.1">
    <property type="nucleotide sequence ID" value="NC_005070.1"/>
</dbReference>
<dbReference type="Gene3D" id="3.60.15.10">
    <property type="entry name" value="Ribonuclease Z/Hydroxyacylglutathione hydrolase-like"/>
    <property type="match status" value="1"/>
</dbReference>
<dbReference type="SUPFAM" id="SSF56281">
    <property type="entry name" value="Metallo-hydrolase/oxidoreductase"/>
    <property type="match status" value="1"/>
</dbReference>
<dbReference type="PANTHER" id="PTHR36142:SF2">
    <property type="entry name" value="METALLO-HYDROLASE_OXIDOREDUCTASE SUPERFAMILY PROTEIN"/>
    <property type="match status" value="1"/>
</dbReference>
<evidence type="ECO:0008006" key="3">
    <source>
        <dbReference type="Google" id="ProtNLM"/>
    </source>
</evidence>
<dbReference type="STRING" id="84588.SYNW2402"/>
<dbReference type="KEGG" id="syw:SYNW2402"/>
<reference evidence="1 2" key="1">
    <citation type="journal article" date="2003" name="Nature">
        <title>The genome of a motile marine Synechococcus.</title>
        <authorList>
            <person name="Palenik B."/>
            <person name="Brahamsha B."/>
            <person name="Larimer F."/>
            <person name="Land M."/>
            <person name="Hauser L."/>
            <person name="Chain P."/>
            <person name="Lamerdin J."/>
            <person name="Regala W."/>
            <person name="Allen E.A."/>
            <person name="McCarren J."/>
            <person name="Paulsen I."/>
            <person name="Dufresne A."/>
            <person name="Partensky F."/>
            <person name="Webb E."/>
            <person name="Waterbury J."/>
        </authorList>
    </citation>
    <scope>NUCLEOTIDE SEQUENCE [LARGE SCALE GENOMIC DNA]</scope>
    <source>
        <strain evidence="1 2">WH8102</strain>
    </source>
</reference>
<sequence>MTLAATYYGANGWLLEFNNLRVLVDPWLRGSLSFPPGSWLLKGVLPHERPAPGTLDLLLLTQGLADHSHLESLDLLPRDLPVIGSASAARVVRSLGFHTITTLKPGETTNHQGLTVRATAGAPVPMVENGYLLEHEAGQLYLEPHGFLDPNLPEQPLDAVITPMVDLGLPALGAFVKGCSVAPELVQRFQPTTMLASTSGGDVRFSGALSGILQMNGSVEQTGRDLPTSTRWLDPTPGERLVLKP</sequence>
<accession>Q7U3M9</accession>
<dbReference type="Proteomes" id="UP000001422">
    <property type="component" value="Chromosome"/>
</dbReference>
<dbReference type="eggNOG" id="COG2220">
    <property type="taxonomic scope" value="Bacteria"/>
</dbReference>
<dbReference type="HOGENOM" id="CLU_055726_0_0_3"/>
<dbReference type="AlphaFoldDB" id="Q7U3M9"/>
<name>Q7U3M9_PARMW</name>
<proteinExistence type="predicted"/>
<protein>
    <recommendedName>
        <fullName evidence="3">MBL fold metallo-hydrolase</fullName>
    </recommendedName>
</protein>